<dbReference type="KEGG" id="tmz:Tmz1t_2744"/>
<dbReference type="Proteomes" id="UP000002186">
    <property type="component" value="Chromosome"/>
</dbReference>
<dbReference type="STRING" id="85643.Tmz1t_2744"/>
<dbReference type="HOGENOM" id="CLU_3104873_0_0_4"/>
<reference evidence="1 2" key="2">
    <citation type="journal article" date="2012" name="Stand. Genomic Sci.">
        <title>Complete genome sequence of Thauera aminoaromatica strain MZ1T.</title>
        <authorList>
            <person name="Jiang K."/>
            <person name="Sanseverino J."/>
            <person name="Chauhan A."/>
            <person name="Lucas S."/>
            <person name="Copeland A."/>
            <person name="Lapidus A."/>
            <person name="Del Rio T.G."/>
            <person name="Dalin E."/>
            <person name="Tice H."/>
            <person name="Bruce D."/>
            <person name="Goodwin L."/>
            <person name="Pitluck S."/>
            <person name="Sims D."/>
            <person name="Brettin T."/>
            <person name="Detter J.C."/>
            <person name="Han C."/>
            <person name="Chang Y.J."/>
            <person name="Larimer F."/>
            <person name="Land M."/>
            <person name="Hauser L."/>
            <person name="Kyrpides N.C."/>
            <person name="Mikhailova N."/>
            <person name="Moser S."/>
            <person name="Jegier P."/>
            <person name="Close D."/>
            <person name="Debruyn J.M."/>
            <person name="Wang Y."/>
            <person name="Layton A.C."/>
            <person name="Allen M.S."/>
            <person name="Sayler G.S."/>
        </authorList>
    </citation>
    <scope>NUCLEOTIDE SEQUENCE [LARGE SCALE GENOMIC DNA]</scope>
    <source>
        <strain evidence="1 2">MZ1T</strain>
    </source>
</reference>
<dbReference type="EMBL" id="CP001281">
    <property type="protein sequence ID" value="ACR01344.1"/>
    <property type="molecule type" value="Genomic_DNA"/>
</dbReference>
<name>C4KAB8_THASP</name>
<evidence type="ECO:0000313" key="1">
    <source>
        <dbReference type="EMBL" id="ACR01344.1"/>
    </source>
</evidence>
<sequence>MRSTLAHQPLPAEAIATRLKRTPRAGVQAVLKALEELGTVLPEDGAYRLQG</sequence>
<keyword evidence="2" id="KW-1185">Reference proteome</keyword>
<dbReference type="AlphaFoldDB" id="C4KAB8"/>
<protein>
    <submittedName>
        <fullName evidence="1">Uncharacterized protein</fullName>
    </submittedName>
</protein>
<dbReference type="RefSeq" id="WP_012585649.1">
    <property type="nucleotide sequence ID" value="NC_011662.2"/>
</dbReference>
<evidence type="ECO:0000313" key="2">
    <source>
        <dbReference type="Proteomes" id="UP000002186"/>
    </source>
</evidence>
<gene>
    <name evidence="1" type="ordered locus">Tmz1t_2744</name>
</gene>
<accession>C4KAB8</accession>
<proteinExistence type="predicted"/>
<organism evidence="1 2">
    <name type="scientific">Thauera aminoaromatica</name>
    <dbReference type="NCBI Taxonomy" id="164330"/>
    <lineage>
        <taxon>Bacteria</taxon>
        <taxon>Pseudomonadati</taxon>
        <taxon>Pseudomonadota</taxon>
        <taxon>Betaproteobacteria</taxon>
        <taxon>Rhodocyclales</taxon>
        <taxon>Zoogloeaceae</taxon>
        <taxon>Thauera</taxon>
    </lineage>
</organism>
<reference evidence="2" key="1">
    <citation type="submission" date="2009-05" db="EMBL/GenBank/DDBJ databases">
        <title>Complete sequence of chromosome of Thauera sp. MZ1T.</title>
        <authorList>
            <consortium name="US DOE Joint Genome Institute"/>
            <person name="Lucas S."/>
            <person name="Copeland A."/>
            <person name="Lapidus A."/>
            <person name="Glavina del Rio T."/>
            <person name="Dalin E."/>
            <person name="Tice H."/>
            <person name="Bruce D."/>
            <person name="Goodwin L."/>
            <person name="Pitluck S."/>
            <person name="Sims D."/>
            <person name="Brettin T."/>
            <person name="Detter J.C."/>
            <person name="Han C."/>
            <person name="Larimer F."/>
            <person name="Land M."/>
            <person name="Hauser L."/>
            <person name="Kyrpides N."/>
            <person name="Mikhailova N."/>
            <person name="Sayler G.S."/>
        </authorList>
    </citation>
    <scope>NUCLEOTIDE SEQUENCE [LARGE SCALE GENOMIC DNA]</scope>
    <source>
        <strain evidence="2">MZ1T</strain>
    </source>
</reference>